<dbReference type="InterPro" id="IPR025474">
    <property type="entry name" value="DUF4325"/>
</dbReference>
<evidence type="ECO:0000259" key="1">
    <source>
        <dbReference type="Pfam" id="PF14213"/>
    </source>
</evidence>
<proteinExistence type="predicted"/>
<reference evidence="2" key="1">
    <citation type="submission" date="2021-01" db="EMBL/GenBank/DDBJ databases">
        <title>Genome sequence of Phenylobacterium sp. 20VBR1 isolated from a valley glaceir, Ny-Alesund, Svalbard.</title>
        <authorList>
            <person name="Thomas F.A."/>
            <person name="Krishnan K.P."/>
            <person name="Sinha R.K."/>
        </authorList>
    </citation>
    <scope>NUCLEOTIDE SEQUENCE</scope>
    <source>
        <strain evidence="2">20VBR1</strain>
    </source>
</reference>
<sequence length="115" mass="12585">MTLAAQMARTVTIDIAKDFSAEPFGRYAAHGPASGEVFRARLERYIRDGSHVLVDIDGVTGLSSSFLDEAFAGLVRHGCSRQLTFGMSFRSSPSGTQAILTTLKYMSARRPRIEQ</sequence>
<protein>
    <submittedName>
        <fullName evidence="2">STAS-like domain-containing protein</fullName>
    </submittedName>
</protein>
<dbReference type="EMBL" id="CP068570">
    <property type="protein sequence ID" value="QQZ48916.1"/>
    <property type="molecule type" value="Genomic_DNA"/>
</dbReference>
<accession>A0A974S7S4</accession>
<dbReference type="Pfam" id="PF14213">
    <property type="entry name" value="DUF4325"/>
    <property type="match status" value="1"/>
</dbReference>
<name>A0A974S7S4_9CAUL</name>
<dbReference type="AlphaFoldDB" id="A0A974S7S4"/>
<organism evidence="2">
    <name type="scientific">Phenylobacterium glaciei</name>
    <dbReference type="NCBI Taxonomy" id="2803784"/>
    <lineage>
        <taxon>Bacteria</taxon>
        <taxon>Pseudomonadati</taxon>
        <taxon>Pseudomonadota</taxon>
        <taxon>Alphaproteobacteria</taxon>
        <taxon>Caulobacterales</taxon>
        <taxon>Caulobacteraceae</taxon>
        <taxon>Phenylobacterium</taxon>
    </lineage>
</organism>
<feature type="domain" description="DUF4325" evidence="1">
    <location>
        <begin position="34"/>
        <end position="80"/>
    </location>
</feature>
<evidence type="ECO:0000313" key="2">
    <source>
        <dbReference type="EMBL" id="QQZ48916.1"/>
    </source>
</evidence>
<gene>
    <name evidence="2" type="ORF">JKL49_16660</name>
</gene>